<sequence>MEIRYLVSCLLPLALLLSTTESSNPFHYSTKLNRSSFPAGFLFGAGSSAYQYEGAAYADGRKRSIWDTFVIENPDHSTGDVADEFYYLCKEDVARMKEIGLDSFKFSISWPRVIPQGKLSRGVNWEGVKFYNDLINELLSNGIEPFITLFHWDLPQALEDEYGGFLSPQIVDDFRDYANFCFQEFGDRVRYWITLNEPNLFSKSGYATGEYAPGRCSNYIGNCTEGNSGTEPYMVTHHLILSHATAANLYRHKYQASQKGIIGLAVSTRWQVPKYQTVSSKKAALRALDFFVGWIVHPVTFGDYPKTMRDLVGNRLPNFTAEQSVLVKGSLDFLGVDYYTARYAEDSNTSSILLSYTTDSHVNETVEKNGIPIGELTGASWLYMYPKGIREIAMYIKKKYNLPMYITENGVADANNSSLPVDEALRDSMRITYHQLHLSYLLQAIKKGADVRGYSAWSLLDDFEWKSGYTVRFGFIYVDFSKELRRYLKDSAFWTLLLFCIESLEPGDQSSTTLNRSSFPAGFLFGAGSSAYQYEGAASADGRTRSIWDTFVFEYPEKIADHSTGNVAEEFYYLYKDDIALMKEIGLDSFKFSISWSRILPQGKISRGVNWIGVKFYNALIDELLSNGIEPFATIFHWDLPQTLEDEYGGFLSLDVVDDFRDYADFCFQQFGDRIKNWIILNEPNLFTMYGYALGDWAPGRCSNYIGNCTEGNSATEPYLVAHHQILSHATAANLYRHKYQASQMGKIGLAVSTMWFVPKDQTISSRKAAHRALDFYVDWIVHPLVFGDYPKTMRYLVGNRLPNFTAQQSILVKGSLDFLGVNYYTANYAEDSNTSTILLSYTTDSHVNCSGEKNGIPIGQPTDASWLFIYPEGIREITLYIKRKYNLPIYITENGVAESNNCSITVDEAVKDGIRIEYHQLHLSYLLQAIKEGADIKGYSVWSLLDDFEWADGYTYRFGFIYVDYTNKLKRYLKDSALWYKNILQKENATTEHSSSLLSS</sequence>
<accession>A0ACC0YKT4</accession>
<organism evidence="1 2">
    <name type="scientific">Pistacia integerrima</name>
    <dbReference type="NCBI Taxonomy" id="434235"/>
    <lineage>
        <taxon>Eukaryota</taxon>
        <taxon>Viridiplantae</taxon>
        <taxon>Streptophyta</taxon>
        <taxon>Embryophyta</taxon>
        <taxon>Tracheophyta</taxon>
        <taxon>Spermatophyta</taxon>
        <taxon>Magnoliopsida</taxon>
        <taxon>eudicotyledons</taxon>
        <taxon>Gunneridae</taxon>
        <taxon>Pentapetalae</taxon>
        <taxon>rosids</taxon>
        <taxon>malvids</taxon>
        <taxon>Sapindales</taxon>
        <taxon>Anacardiaceae</taxon>
        <taxon>Pistacia</taxon>
    </lineage>
</organism>
<proteinExistence type="predicted"/>
<dbReference type="Proteomes" id="UP001163603">
    <property type="component" value="Chromosome 6"/>
</dbReference>
<keyword evidence="2" id="KW-1185">Reference proteome</keyword>
<evidence type="ECO:0000313" key="2">
    <source>
        <dbReference type="Proteomes" id="UP001163603"/>
    </source>
</evidence>
<comment type="caution">
    <text evidence="1">The sequence shown here is derived from an EMBL/GenBank/DDBJ whole genome shotgun (WGS) entry which is preliminary data.</text>
</comment>
<dbReference type="EMBL" id="CM047741">
    <property type="protein sequence ID" value="KAJ0038177.1"/>
    <property type="molecule type" value="Genomic_DNA"/>
</dbReference>
<gene>
    <name evidence="1" type="ORF">Pint_24085</name>
</gene>
<name>A0ACC0YKT4_9ROSI</name>
<reference evidence="2" key="1">
    <citation type="journal article" date="2023" name="G3 (Bethesda)">
        <title>Genome assembly and association tests identify interacting loci associated with vigor, precocity, and sex in interspecific pistachio rootstocks.</title>
        <authorList>
            <person name="Palmer W."/>
            <person name="Jacygrad E."/>
            <person name="Sagayaradj S."/>
            <person name="Cavanaugh K."/>
            <person name="Han R."/>
            <person name="Bertier L."/>
            <person name="Beede B."/>
            <person name="Kafkas S."/>
            <person name="Golino D."/>
            <person name="Preece J."/>
            <person name="Michelmore R."/>
        </authorList>
    </citation>
    <scope>NUCLEOTIDE SEQUENCE [LARGE SCALE GENOMIC DNA]</scope>
</reference>
<protein>
    <submittedName>
        <fullName evidence="1">Uncharacterized protein</fullName>
    </submittedName>
</protein>
<evidence type="ECO:0000313" key="1">
    <source>
        <dbReference type="EMBL" id="KAJ0038177.1"/>
    </source>
</evidence>